<organism evidence="1 2">
    <name type="scientific">Pleurodeles waltl</name>
    <name type="common">Iberian ribbed newt</name>
    <dbReference type="NCBI Taxonomy" id="8319"/>
    <lineage>
        <taxon>Eukaryota</taxon>
        <taxon>Metazoa</taxon>
        <taxon>Chordata</taxon>
        <taxon>Craniata</taxon>
        <taxon>Vertebrata</taxon>
        <taxon>Euteleostomi</taxon>
        <taxon>Amphibia</taxon>
        <taxon>Batrachia</taxon>
        <taxon>Caudata</taxon>
        <taxon>Salamandroidea</taxon>
        <taxon>Salamandridae</taxon>
        <taxon>Pleurodelinae</taxon>
        <taxon>Pleurodeles</taxon>
    </lineage>
</organism>
<evidence type="ECO:0000313" key="1">
    <source>
        <dbReference type="EMBL" id="KAJ1144304.1"/>
    </source>
</evidence>
<keyword evidence="2" id="KW-1185">Reference proteome</keyword>
<accession>A0AAV7QZ92</accession>
<evidence type="ECO:0000313" key="2">
    <source>
        <dbReference type="Proteomes" id="UP001066276"/>
    </source>
</evidence>
<gene>
    <name evidence="1" type="ORF">NDU88_010604</name>
</gene>
<sequence length="204" mass="22418">MESFRGVVVRSNSGEVERMFKTFQSVKDSASIGQQNQNITNAIGADGQQVTAEGCSSSLVAQACICLSHAVCGRWGTAQAQCPGRPRRPLFPSRLVLIPSPRSRPARTRLFSQREPPLTWRPLCLVVRSWPAQSQGRPRFFFFLGSSQLLKCSKHPPPVRPSESECYFPAAGRQVSALSFPVAPLRSLASKRCPRDRGPPRLAA</sequence>
<name>A0AAV7QZ92_PLEWA</name>
<proteinExistence type="predicted"/>
<dbReference type="EMBL" id="JANPWB010000010">
    <property type="protein sequence ID" value="KAJ1144304.1"/>
    <property type="molecule type" value="Genomic_DNA"/>
</dbReference>
<dbReference type="Proteomes" id="UP001066276">
    <property type="component" value="Chromosome 6"/>
</dbReference>
<protein>
    <submittedName>
        <fullName evidence="1">Uncharacterized protein</fullName>
    </submittedName>
</protein>
<dbReference type="AlphaFoldDB" id="A0AAV7QZ92"/>
<reference evidence="1" key="1">
    <citation type="journal article" date="2022" name="bioRxiv">
        <title>Sequencing and chromosome-scale assembly of the giantPleurodeles waltlgenome.</title>
        <authorList>
            <person name="Brown T."/>
            <person name="Elewa A."/>
            <person name="Iarovenko S."/>
            <person name="Subramanian E."/>
            <person name="Araus A.J."/>
            <person name="Petzold A."/>
            <person name="Susuki M."/>
            <person name="Suzuki K.-i.T."/>
            <person name="Hayashi T."/>
            <person name="Toyoda A."/>
            <person name="Oliveira C."/>
            <person name="Osipova E."/>
            <person name="Leigh N.D."/>
            <person name="Simon A."/>
            <person name="Yun M.H."/>
        </authorList>
    </citation>
    <scope>NUCLEOTIDE SEQUENCE</scope>
    <source>
        <strain evidence="1">20211129_DDA</strain>
        <tissue evidence="1">Liver</tissue>
    </source>
</reference>
<comment type="caution">
    <text evidence="1">The sequence shown here is derived from an EMBL/GenBank/DDBJ whole genome shotgun (WGS) entry which is preliminary data.</text>
</comment>